<feature type="compositionally biased region" description="Basic and acidic residues" evidence="1">
    <location>
        <begin position="107"/>
        <end position="134"/>
    </location>
</feature>
<dbReference type="EMBL" id="CAJZBQ010000016">
    <property type="protein sequence ID" value="CAG9316654.1"/>
    <property type="molecule type" value="Genomic_DNA"/>
</dbReference>
<evidence type="ECO:0000256" key="1">
    <source>
        <dbReference type="SAM" id="MobiDB-lite"/>
    </source>
</evidence>
<keyword evidence="4" id="KW-1185">Reference proteome</keyword>
<evidence type="ECO:0000313" key="3">
    <source>
        <dbReference type="EMBL" id="CAG9316654.1"/>
    </source>
</evidence>
<accession>A0AAU9IM56</accession>
<dbReference type="SUPFAM" id="SSF54236">
    <property type="entry name" value="Ubiquitin-like"/>
    <property type="match status" value="1"/>
</dbReference>
<dbReference type="Pfam" id="PF04218">
    <property type="entry name" value="CENP-B_N"/>
    <property type="match status" value="1"/>
</dbReference>
<dbReference type="PROSITE" id="PS50053">
    <property type="entry name" value="UBIQUITIN_2"/>
    <property type="match status" value="1"/>
</dbReference>
<proteinExistence type="predicted"/>
<dbReference type="InterPro" id="IPR007889">
    <property type="entry name" value="HTH_Psq"/>
</dbReference>
<dbReference type="InterPro" id="IPR000626">
    <property type="entry name" value="Ubiquitin-like_dom"/>
</dbReference>
<dbReference type="GO" id="GO:0003677">
    <property type="term" value="F:DNA binding"/>
    <property type="evidence" value="ECO:0007669"/>
    <property type="project" value="InterPro"/>
</dbReference>
<gene>
    <name evidence="3" type="ORF">BSTOLATCC_MIC16762</name>
</gene>
<organism evidence="3 4">
    <name type="scientific">Blepharisma stoltei</name>
    <dbReference type="NCBI Taxonomy" id="1481888"/>
    <lineage>
        <taxon>Eukaryota</taxon>
        <taxon>Sar</taxon>
        <taxon>Alveolata</taxon>
        <taxon>Ciliophora</taxon>
        <taxon>Postciliodesmatophora</taxon>
        <taxon>Heterotrichea</taxon>
        <taxon>Heterotrichida</taxon>
        <taxon>Blepharismidae</taxon>
        <taxon>Blepharisma</taxon>
    </lineage>
</organism>
<dbReference type="Gene3D" id="3.10.20.90">
    <property type="entry name" value="Phosphatidylinositol 3-kinase Catalytic Subunit, Chain A, domain 1"/>
    <property type="match status" value="1"/>
</dbReference>
<sequence>MDLFPLKHPRRWLTIADKLSIVDEYNDTNATLRDLAEKYNIAHSTISKWVKKRDKMIEFEDPFARKLRNSNFIEQNSETLPMIMKRRTSEKKLVKKLLKRNTSLTEENEKLKTQNETLKEKISDSKEEKSRKPKKEDKNAFYVYLQDLTSRKKEKIKIKDNATVEELKRKIFKKIPSESERLIFTLQELNDSHKRISQYNVKNLSTIMMI</sequence>
<comment type="caution">
    <text evidence="3">The sequence shown here is derived from an EMBL/GenBank/DDBJ whole genome shotgun (WGS) entry which is preliminary data.</text>
</comment>
<dbReference type="AlphaFoldDB" id="A0AAU9IM56"/>
<dbReference type="SMART" id="SM00213">
    <property type="entry name" value="UBQ"/>
    <property type="match status" value="1"/>
</dbReference>
<dbReference type="Gene3D" id="1.10.10.60">
    <property type="entry name" value="Homeodomain-like"/>
    <property type="match status" value="1"/>
</dbReference>
<dbReference type="InterPro" id="IPR009057">
    <property type="entry name" value="Homeodomain-like_sf"/>
</dbReference>
<dbReference type="SUPFAM" id="SSF46689">
    <property type="entry name" value="Homeodomain-like"/>
    <property type="match status" value="1"/>
</dbReference>
<dbReference type="Proteomes" id="UP001162131">
    <property type="component" value="Unassembled WGS sequence"/>
</dbReference>
<dbReference type="Pfam" id="PF00240">
    <property type="entry name" value="ubiquitin"/>
    <property type="match status" value="1"/>
</dbReference>
<reference evidence="3" key="1">
    <citation type="submission" date="2021-09" db="EMBL/GenBank/DDBJ databases">
        <authorList>
            <consortium name="AG Swart"/>
            <person name="Singh M."/>
            <person name="Singh A."/>
            <person name="Seah K."/>
            <person name="Emmerich C."/>
        </authorList>
    </citation>
    <scope>NUCLEOTIDE SEQUENCE</scope>
    <source>
        <strain evidence="3">ATCC30299</strain>
    </source>
</reference>
<feature type="domain" description="Ubiquitin-like" evidence="2">
    <location>
        <begin position="141"/>
        <end position="210"/>
    </location>
</feature>
<evidence type="ECO:0000313" key="4">
    <source>
        <dbReference type="Proteomes" id="UP001162131"/>
    </source>
</evidence>
<dbReference type="CDD" id="cd17039">
    <property type="entry name" value="Ubl_ubiquitin_like"/>
    <property type="match status" value="1"/>
</dbReference>
<evidence type="ECO:0000259" key="2">
    <source>
        <dbReference type="PROSITE" id="PS50053"/>
    </source>
</evidence>
<dbReference type="InterPro" id="IPR029071">
    <property type="entry name" value="Ubiquitin-like_domsf"/>
</dbReference>
<protein>
    <recommendedName>
        <fullName evidence="2">Ubiquitin-like domain-containing protein</fullName>
    </recommendedName>
</protein>
<feature type="region of interest" description="Disordered" evidence="1">
    <location>
        <begin position="105"/>
        <end position="134"/>
    </location>
</feature>
<name>A0AAU9IM56_9CILI</name>